<dbReference type="AlphaFoldDB" id="A0A395HMF0"/>
<dbReference type="OrthoDB" id="5429442at2759"/>
<protein>
    <submittedName>
        <fullName evidence="2">Uncharacterized protein</fullName>
    </submittedName>
</protein>
<dbReference type="GeneID" id="37203573"/>
<organism evidence="2 3">
    <name type="scientific">Aspergillus homomorphus (strain CBS 101889)</name>
    <dbReference type="NCBI Taxonomy" id="1450537"/>
    <lineage>
        <taxon>Eukaryota</taxon>
        <taxon>Fungi</taxon>
        <taxon>Dikarya</taxon>
        <taxon>Ascomycota</taxon>
        <taxon>Pezizomycotina</taxon>
        <taxon>Eurotiomycetes</taxon>
        <taxon>Eurotiomycetidae</taxon>
        <taxon>Eurotiales</taxon>
        <taxon>Aspergillaceae</taxon>
        <taxon>Aspergillus</taxon>
        <taxon>Aspergillus subgen. Circumdati</taxon>
    </lineage>
</organism>
<sequence>MASPRDGYVSDTSPKPYDQIIVLSQKVINNGFKNMWKIAQDDPDSPLNYFEKTMHGEEIKAYIGVPSVRLHVESRLPMLYFKLAFTKGTLKVYESDDSEEMIDFDVKDWVLVFNVDINQKLLSKDSDEYKQFKHRAGLSESNFSLAQLYVDASASTQLNEELTSLGDKTLADLASASRSSVTVFIEKWITSMRDKGESVLGFAAQRDDSTGSGKVDGPKQDGADANALSYLLTTDFKNPPAEGAIPYSGPWVDGDTRLGAFCMSRDLLWPWLLPLLRKLVLAMTPVPELPHCVWKGTDEDLPYETGPRYHVGEDSPLDTDYHWKEHETQKSRWGMSATRKEESNKAFKPNHHEDNMKATEWVDDVEASVVYEAGAERLTLQGCSTFEYDLYHDRTDYDPTDFYTYNSIEWKIVLDMTSIEEGGLIWEAGSTEKSVDIQYYEGGDMKMSHTAEDLANNIASDLKKNLALALNRETGTLVEALANANRLCLPGAGTFFMKDPIFNQNGDILVKLEYDGADPPPPPKKGKYRVLPRELKTSVRRADPEEHAEMVRRRDLARAKQ</sequence>
<proteinExistence type="predicted"/>
<name>A0A395HMF0_ASPHC</name>
<feature type="compositionally biased region" description="Basic and acidic residues" evidence="1">
    <location>
        <begin position="338"/>
        <end position="351"/>
    </location>
</feature>
<gene>
    <name evidence="2" type="ORF">BO97DRAFT_459555</name>
</gene>
<accession>A0A395HMF0</accession>
<reference evidence="2 3" key="1">
    <citation type="submission" date="2018-02" db="EMBL/GenBank/DDBJ databases">
        <title>The genomes of Aspergillus section Nigri reveals drivers in fungal speciation.</title>
        <authorList>
            <consortium name="DOE Joint Genome Institute"/>
            <person name="Vesth T.C."/>
            <person name="Nybo J."/>
            <person name="Theobald S."/>
            <person name="Brandl J."/>
            <person name="Frisvad J.C."/>
            <person name="Nielsen K.F."/>
            <person name="Lyhne E.K."/>
            <person name="Kogle M.E."/>
            <person name="Kuo A."/>
            <person name="Riley R."/>
            <person name="Clum A."/>
            <person name="Nolan M."/>
            <person name="Lipzen A."/>
            <person name="Salamov A."/>
            <person name="Henrissat B."/>
            <person name="Wiebenga A."/>
            <person name="De vries R.P."/>
            <person name="Grigoriev I.V."/>
            <person name="Mortensen U.H."/>
            <person name="Andersen M.R."/>
            <person name="Baker S.E."/>
        </authorList>
    </citation>
    <scope>NUCLEOTIDE SEQUENCE [LARGE SCALE GENOMIC DNA]</scope>
    <source>
        <strain evidence="2 3">CBS 101889</strain>
    </source>
</reference>
<evidence type="ECO:0000313" key="3">
    <source>
        <dbReference type="Proteomes" id="UP000248961"/>
    </source>
</evidence>
<dbReference type="RefSeq" id="XP_025548265.1">
    <property type="nucleotide sequence ID" value="XM_025699284.1"/>
</dbReference>
<dbReference type="Proteomes" id="UP000248961">
    <property type="component" value="Unassembled WGS sequence"/>
</dbReference>
<feature type="region of interest" description="Disordered" evidence="1">
    <location>
        <begin position="332"/>
        <end position="351"/>
    </location>
</feature>
<keyword evidence="3" id="KW-1185">Reference proteome</keyword>
<dbReference type="VEuPathDB" id="FungiDB:BO97DRAFT_459555"/>
<feature type="region of interest" description="Disordered" evidence="1">
    <location>
        <begin position="515"/>
        <end position="561"/>
    </location>
</feature>
<dbReference type="EMBL" id="KZ824307">
    <property type="protein sequence ID" value="RAL09111.1"/>
    <property type="molecule type" value="Genomic_DNA"/>
</dbReference>
<feature type="compositionally biased region" description="Basic and acidic residues" evidence="1">
    <location>
        <begin position="531"/>
        <end position="561"/>
    </location>
</feature>
<evidence type="ECO:0000313" key="2">
    <source>
        <dbReference type="EMBL" id="RAL09111.1"/>
    </source>
</evidence>
<evidence type="ECO:0000256" key="1">
    <source>
        <dbReference type="SAM" id="MobiDB-lite"/>
    </source>
</evidence>